<feature type="domain" description="Glycosyltransferase 61 catalytic" evidence="10">
    <location>
        <begin position="319"/>
        <end position="401"/>
    </location>
</feature>
<dbReference type="PANTHER" id="PTHR13398:SF0">
    <property type="entry name" value="GDP-FUCOSE PROTEIN O-FUCOSYLTRANSFERASE 2"/>
    <property type="match status" value="1"/>
</dbReference>
<evidence type="ECO:0000259" key="10">
    <source>
        <dbReference type="Pfam" id="PF04577"/>
    </source>
</evidence>
<dbReference type="Pfam" id="PF04577">
    <property type="entry name" value="Glyco_transf_61"/>
    <property type="match status" value="1"/>
</dbReference>
<dbReference type="Proteomes" id="UP000193642">
    <property type="component" value="Unassembled WGS sequence"/>
</dbReference>
<dbReference type="CDD" id="cd11296">
    <property type="entry name" value="O-FucT_like"/>
    <property type="match status" value="1"/>
</dbReference>
<dbReference type="InterPro" id="IPR049625">
    <property type="entry name" value="Glyco_transf_61_cat"/>
</dbReference>
<feature type="chain" id="PRO_5012914777" description="GDP-fucose protein O-fucosyltransferase 2" evidence="9">
    <location>
        <begin position="31"/>
        <end position="857"/>
    </location>
</feature>
<dbReference type="EMBL" id="MCGO01000026">
    <property type="protein sequence ID" value="ORY43134.1"/>
    <property type="molecule type" value="Genomic_DNA"/>
</dbReference>
<dbReference type="STRING" id="329046.A0A1Y2C8C9"/>
<evidence type="ECO:0000256" key="3">
    <source>
        <dbReference type="ARBA" id="ARBA00022679"/>
    </source>
</evidence>
<dbReference type="AlphaFoldDB" id="A0A1Y2C8C9"/>
<name>A0A1Y2C8C9_9FUNG</name>
<dbReference type="Pfam" id="PF10250">
    <property type="entry name" value="O-FucT"/>
    <property type="match status" value="1"/>
</dbReference>
<gene>
    <name evidence="11" type="ORF">BCR33DRAFT_717870</name>
</gene>
<sequence>MKVARRLRTTLLPLAALIVVSLWLLQVTAPHPPLSAPYSPATSTLDCHGNTRSCLLRNVHADNGVLKLYIGASSQLNCTDLGLGDALQMFTGIGWGTGYVRFVCGEPGENNRDAWKGDSLLSLSASGRNSTDPKRFALPVHVINKDPPSSYTKVVVVSEPTILFSVLWPNLFRTIYASYAAWYSLLEYKIFFPEHHRVLLVDRTPHPYKFLSIIQAVTPTPILTANQLLEGTFVFKALVVGLSRDALVAEIVLERGSEWRFALRRKAFHMFCNALKQGILHGGKFVHGLSPSAGGHSMNPSLDHTPTMPTKKTWLSYLTTRKKPRLTLILREPNTPRQILNENQIISALKRLPITLSVHRFHAGMTLLDQVRIIDATDILITMHGAAMTHLLFLKPNAYVIELFPYAFKKVIYQNIASILNVRYLHWQNMRESRTRFDWGVVERNRVTDMTKERIIRLPIDWYNMDSKNYWRNQDTEVGVEELTYLIKSVVKDRANEGQTKYLLFMPWEQFNNQVVGFKSACAVANMLGRTLVLPHLGYKNPNPTTSSPTAPPASPEFTVTNVIWHPFEYYFDLTNLSTTLPCEFITFDNFYSLNQGAKLPAIRYHHLGDNKTSERQLRDYYNLIARLPFNKLEYDNAYFHLPAKEIMNLHAKDATPVLALGSMFWYFDFGVPVKYPLHGYHDYMENALYRRISESLVPTERVQSRVEAALKKAGLGDGFVAIHVRRGDYESKCRELPEGVLQDRCFTRLDFISDALRAKFSENVRRKSVLYISTNAGESEVKEMVNTLGNSWGRVMVHGDLKDKPVEGVREDGIDECLFDQLVCARSVHFVGNMYSSFTRHVIDMRRIRRLESSLF</sequence>
<evidence type="ECO:0000256" key="8">
    <source>
        <dbReference type="ARBA" id="ARBA00026232"/>
    </source>
</evidence>
<evidence type="ECO:0000256" key="6">
    <source>
        <dbReference type="ARBA" id="ARBA00023277"/>
    </source>
</evidence>
<comment type="similarity">
    <text evidence="7">Belongs to the glycosyltransferase 68 family.</text>
</comment>
<protein>
    <recommendedName>
        <fullName evidence="8">GDP-fucose protein O-fucosyltransferase 2</fullName>
    </recommendedName>
</protein>
<dbReference type="InterPro" id="IPR045130">
    <property type="entry name" value="OFUT2-like"/>
</dbReference>
<dbReference type="InterPro" id="IPR019378">
    <property type="entry name" value="GDP-Fuc_O-FucTrfase"/>
</dbReference>
<keyword evidence="4" id="KW-0256">Endoplasmic reticulum</keyword>
<accession>A0A1Y2C8C9</accession>
<proteinExistence type="inferred from homology"/>
<feature type="signal peptide" evidence="9">
    <location>
        <begin position="1"/>
        <end position="30"/>
    </location>
</feature>
<reference evidence="11 12" key="1">
    <citation type="submission" date="2016-07" db="EMBL/GenBank/DDBJ databases">
        <title>Pervasive Adenine N6-methylation of Active Genes in Fungi.</title>
        <authorList>
            <consortium name="DOE Joint Genome Institute"/>
            <person name="Mondo S.J."/>
            <person name="Dannebaum R.O."/>
            <person name="Kuo R.C."/>
            <person name="Labutti K."/>
            <person name="Haridas S."/>
            <person name="Kuo A."/>
            <person name="Salamov A."/>
            <person name="Ahrendt S.R."/>
            <person name="Lipzen A."/>
            <person name="Sullivan W."/>
            <person name="Andreopoulos W.B."/>
            <person name="Clum A."/>
            <person name="Lindquist E."/>
            <person name="Daum C."/>
            <person name="Ramamoorthy G.K."/>
            <person name="Gryganskyi A."/>
            <person name="Culley D."/>
            <person name="Magnuson J.K."/>
            <person name="James T.Y."/>
            <person name="O'Malley M.A."/>
            <person name="Stajich J.E."/>
            <person name="Spatafora J.W."/>
            <person name="Visel A."/>
            <person name="Grigoriev I.V."/>
        </authorList>
    </citation>
    <scope>NUCLEOTIDE SEQUENCE [LARGE SCALE GENOMIC DNA]</scope>
    <source>
        <strain evidence="11 12">JEL800</strain>
    </source>
</reference>
<dbReference type="Gene3D" id="3.40.50.11350">
    <property type="match status" value="1"/>
</dbReference>
<organism evidence="11 12">
    <name type="scientific">Rhizoclosmatium globosum</name>
    <dbReference type="NCBI Taxonomy" id="329046"/>
    <lineage>
        <taxon>Eukaryota</taxon>
        <taxon>Fungi</taxon>
        <taxon>Fungi incertae sedis</taxon>
        <taxon>Chytridiomycota</taxon>
        <taxon>Chytridiomycota incertae sedis</taxon>
        <taxon>Chytridiomycetes</taxon>
        <taxon>Chytridiales</taxon>
        <taxon>Chytriomycetaceae</taxon>
        <taxon>Rhizoclosmatium</taxon>
    </lineage>
</organism>
<keyword evidence="6" id="KW-0119">Carbohydrate metabolism</keyword>
<comment type="caution">
    <text evidence="11">The sequence shown here is derived from an EMBL/GenBank/DDBJ whole genome shotgun (WGS) entry which is preliminary data.</text>
</comment>
<dbReference type="PANTHER" id="PTHR13398">
    <property type="entry name" value="GDP-FUCOSE PROTEIN O-FUCOSYLTRANSFERASE 2"/>
    <property type="match status" value="1"/>
</dbReference>
<dbReference type="Gene3D" id="3.40.50.11340">
    <property type="match status" value="1"/>
</dbReference>
<dbReference type="GO" id="GO:0006004">
    <property type="term" value="P:fucose metabolic process"/>
    <property type="evidence" value="ECO:0007669"/>
    <property type="project" value="UniProtKB-KW"/>
</dbReference>
<keyword evidence="3" id="KW-0808">Transferase</keyword>
<comment type="subcellular location">
    <subcellularLocation>
        <location evidence="1">Endoplasmic reticulum</location>
    </subcellularLocation>
</comment>
<keyword evidence="9" id="KW-0732">Signal</keyword>
<evidence type="ECO:0000256" key="9">
    <source>
        <dbReference type="SAM" id="SignalP"/>
    </source>
</evidence>
<evidence type="ECO:0000256" key="2">
    <source>
        <dbReference type="ARBA" id="ARBA00004922"/>
    </source>
</evidence>
<dbReference type="OrthoDB" id="529273at2759"/>
<keyword evidence="5" id="KW-0294">Fucose metabolism</keyword>
<evidence type="ECO:0000313" key="12">
    <source>
        <dbReference type="Proteomes" id="UP000193642"/>
    </source>
</evidence>
<dbReference type="GO" id="GO:0046922">
    <property type="term" value="F:peptide-O-fucosyltransferase activity"/>
    <property type="evidence" value="ECO:0007669"/>
    <property type="project" value="InterPro"/>
</dbReference>
<dbReference type="GO" id="GO:0005783">
    <property type="term" value="C:endoplasmic reticulum"/>
    <property type="evidence" value="ECO:0007669"/>
    <property type="project" value="UniProtKB-SubCell"/>
</dbReference>
<evidence type="ECO:0000256" key="7">
    <source>
        <dbReference type="ARBA" id="ARBA00025803"/>
    </source>
</evidence>
<evidence type="ECO:0000256" key="4">
    <source>
        <dbReference type="ARBA" id="ARBA00022824"/>
    </source>
</evidence>
<evidence type="ECO:0000256" key="5">
    <source>
        <dbReference type="ARBA" id="ARBA00023253"/>
    </source>
</evidence>
<keyword evidence="12" id="KW-1185">Reference proteome</keyword>
<comment type="pathway">
    <text evidence="2">Protein modification; protein glycosylation.</text>
</comment>
<evidence type="ECO:0000313" key="11">
    <source>
        <dbReference type="EMBL" id="ORY43134.1"/>
    </source>
</evidence>
<evidence type="ECO:0000256" key="1">
    <source>
        <dbReference type="ARBA" id="ARBA00004240"/>
    </source>
</evidence>